<dbReference type="RefSeq" id="XP_004351966.1">
    <property type="nucleotide sequence ID" value="XM_004351914.1"/>
</dbReference>
<dbReference type="GO" id="GO:0005634">
    <property type="term" value="C:nucleus"/>
    <property type="evidence" value="ECO:0007669"/>
    <property type="project" value="TreeGrafter"/>
</dbReference>
<dbReference type="SUPFAM" id="SSF50978">
    <property type="entry name" value="WD40 repeat-like"/>
    <property type="match status" value="1"/>
</dbReference>
<feature type="repeat" description="WD" evidence="3">
    <location>
        <begin position="547"/>
        <end position="586"/>
    </location>
</feature>
<evidence type="ECO:0000256" key="2">
    <source>
        <dbReference type="ARBA" id="ARBA00022737"/>
    </source>
</evidence>
<dbReference type="InterPro" id="IPR019775">
    <property type="entry name" value="WD40_repeat_CS"/>
</dbReference>
<keyword evidence="2" id="KW-0677">Repeat</keyword>
<reference evidence="7" key="1">
    <citation type="journal article" date="2011" name="Genome Res.">
        <title>Phylogeny-wide analysis of social amoeba genomes highlights ancient origins for complex intercellular communication.</title>
        <authorList>
            <person name="Heidel A.J."/>
            <person name="Lawal H.M."/>
            <person name="Felder M."/>
            <person name="Schilde C."/>
            <person name="Helps N.R."/>
            <person name="Tunggal B."/>
            <person name="Rivero F."/>
            <person name="John U."/>
            <person name="Schleicher M."/>
            <person name="Eichinger L."/>
            <person name="Platzer M."/>
            <person name="Noegel A.A."/>
            <person name="Schaap P."/>
            <person name="Gloeckner G."/>
        </authorList>
    </citation>
    <scope>NUCLEOTIDE SEQUENCE [LARGE SCALE GENOMIC DNA]</scope>
    <source>
        <strain evidence="7">SH3</strain>
    </source>
</reference>
<dbReference type="InterPro" id="IPR015943">
    <property type="entry name" value="WD40/YVTN_repeat-like_dom_sf"/>
</dbReference>
<dbReference type="GO" id="GO:0010992">
    <property type="term" value="P:ubiquitin recycling"/>
    <property type="evidence" value="ECO:0007669"/>
    <property type="project" value="TreeGrafter"/>
</dbReference>
<dbReference type="Gene3D" id="3.30.530.20">
    <property type="match status" value="1"/>
</dbReference>
<dbReference type="EMBL" id="GL883026">
    <property type="protein sequence ID" value="EGG15246.1"/>
    <property type="molecule type" value="Genomic_DNA"/>
</dbReference>
<protein>
    <submittedName>
        <fullName evidence="6">WD40 repeat-containing protein</fullName>
    </submittedName>
</protein>
<dbReference type="GO" id="GO:0043161">
    <property type="term" value="P:proteasome-mediated ubiquitin-dependent protein catabolic process"/>
    <property type="evidence" value="ECO:0007669"/>
    <property type="project" value="TreeGrafter"/>
</dbReference>
<evidence type="ECO:0000256" key="3">
    <source>
        <dbReference type="PROSITE-ProRule" id="PRU00221"/>
    </source>
</evidence>
<gene>
    <name evidence="6" type="primary">fbxA</name>
    <name evidence="6" type="ORF">DFA_10080</name>
</gene>
<dbReference type="GO" id="GO:0043130">
    <property type="term" value="F:ubiquitin binding"/>
    <property type="evidence" value="ECO:0007669"/>
    <property type="project" value="TreeGrafter"/>
</dbReference>
<dbReference type="AlphaFoldDB" id="F4Q977"/>
<dbReference type="OMA" id="KSWNIAT"/>
<feature type="region of interest" description="Disordered" evidence="4">
    <location>
        <begin position="806"/>
        <end position="833"/>
    </location>
</feature>
<dbReference type="PROSITE" id="PS50082">
    <property type="entry name" value="WD_REPEATS_2"/>
    <property type="match status" value="2"/>
</dbReference>
<dbReference type="Gene3D" id="2.130.10.10">
    <property type="entry name" value="YVTN repeat-like/Quinoprotein amine dehydrogenase"/>
    <property type="match status" value="2"/>
</dbReference>
<dbReference type="InterPro" id="IPR036047">
    <property type="entry name" value="F-box-like_dom_sf"/>
</dbReference>
<dbReference type="GO" id="GO:0005737">
    <property type="term" value="C:cytoplasm"/>
    <property type="evidence" value="ECO:0007669"/>
    <property type="project" value="TreeGrafter"/>
</dbReference>
<dbReference type="PANTHER" id="PTHR19849">
    <property type="entry name" value="PHOSPHOLIPASE A-2-ACTIVATING PROTEIN"/>
    <property type="match status" value="1"/>
</dbReference>
<accession>F4Q977</accession>
<dbReference type="STRING" id="1054147.F4Q977"/>
<dbReference type="Proteomes" id="UP000007797">
    <property type="component" value="Unassembled WGS sequence"/>
</dbReference>
<keyword evidence="7" id="KW-1185">Reference proteome</keyword>
<dbReference type="KEGG" id="dfa:DFA_10080"/>
<dbReference type="InterPro" id="IPR001680">
    <property type="entry name" value="WD40_rpt"/>
</dbReference>
<dbReference type="InterPro" id="IPR036322">
    <property type="entry name" value="WD40_repeat_dom_sf"/>
</dbReference>
<dbReference type="InterPro" id="IPR023393">
    <property type="entry name" value="START-like_dom_sf"/>
</dbReference>
<dbReference type="SUPFAM" id="SSF55961">
    <property type="entry name" value="Bet v1-like"/>
    <property type="match status" value="2"/>
</dbReference>
<dbReference type="SUPFAM" id="SSF81383">
    <property type="entry name" value="F-box domain"/>
    <property type="match status" value="1"/>
</dbReference>
<dbReference type="CDD" id="cd22117">
    <property type="entry name" value="F-box_FBXL4"/>
    <property type="match status" value="1"/>
</dbReference>
<sequence>MQYVDGLDVARTMLYEVHGIYQNTKTAWELVSDENNCQTYSAQIDKDLIHFKSCGEIDCSAEQVWNVLYNPENQEIWDNFCFKVSDTIGSVDTFNSGWTLFRRQSEAEFYYRDVSDFKVDSAFNRHLNARVGGTEQYGVVDFIASGFFNVDAPLEQIESFIVGCNTPLIDTWTYRCEFIKEIDEKSSIMAMTFRTVLAPGEEVKNYVLKQKLSLPSNISFIGIKSIEHQNQNFDIWFEPTGYFIVPLEKGWSVRYLFHFKMIYIKNQQICKKKLLLSLSEKLVFTFNSMKNQMEKLDSDYHPHYDQFKDADEILDYFSKMAIQEIDKEPTEERKEEFYKSVINLPKEKATMMEKKRKFDDYDSKLLIASPSQSFCYMRNSILPLSFKSRPFLLLVSNSAKRVHINMHAQKSPRLNYLNSNTIFDMLPEEIIQYVFGFLEAADLASISMTCKVLKETSSTDHLWKTLFDRKFKLNMSCLFHDDKCKNNNNNGNNNNNNSNSNQNQNQNQNNNNLNQNNGIMENWRKLFISQETIENNWKRGKSRISFLQGHDKKITSLQFGMENAVTSSRDKELRVWNLGTKQCIKVLDNFTSSVVSFESDNNSKLSTEIFPYCLSSTGRLRIGSSNGLVVHLNMVTMESIPQVRFVYLADGYIFHREHIYVWEANRLQLWNEETSQRLFLLETGRSKINVCRLGQHPQLFTAGDKTLKLWDINTLRQESQQQPVLTFAGHSAAVSCFDFLGDHNIVTGSHDKSIKVWDIRQPIQPVQNIVSAHKKQLRSLKIVSNQKMVTSDDTCIQIWTTNNLNNNNNSSNNSNGNGNGHVDNNNNNNNSNGNNKYITGSGWFKSSCILDSFKNGLSCLEVDDESILAGFNDGIVKYYDFTSCPQAF</sequence>
<dbReference type="OrthoDB" id="20669at2759"/>
<evidence type="ECO:0000313" key="7">
    <source>
        <dbReference type="Proteomes" id="UP000007797"/>
    </source>
</evidence>
<proteinExistence type="predicted"/>
<feature type="domain" description="F-box" evidence="5">
    <location>
        <begin position="420"/>
        <end position="466"/>
    </location>
</feature>
<dbReference type="PROSITE" id="PS50181">
    <property type="entry name" value="FBOX"/>
    <property type="match status" value="1"/>
</dbReference>
<dbReference type="PANTHER" id="PTHR19849:SF1">
    <property type="entry name" value="F-BOX_WD REPEAT-CONTAINING PROTEIN 7"/>
    <property type="match status" value="1"/>
</dbReference>
<dbReference type="InterPro" id="IPR001810">
    <property type="entry name" value="F-box_dom"/>
</dbReference>
<dbReference type="SMART" id="SM00320">
    <property type="entry name" value="WD40"/>
    <property type="match status" value="5"/>
</dbReference>
<dbReference type="GeneID" id="14867606"/>
<dbReference type="PROSITE" id="PS00678">
    <property type="entry name" value="WD_REPEATS_1"/>
    <property type="match status" value="2"/>
</dbReference>
<keyword evidence="1 3" id="KW-0853">WD repeat</keyword>
<dbReference type="Pfam" id="PF12937">
    <property type="entry name" value="F-box-like"/>
    <property type="match status" value="1"/>
</dbReference>
<evidence type="ECO:0000313" key="6">
    <source>
        <dbReference type="EMBL" id="EGG15246.1"/>
    </source>
</evidence>
<feature type="repeat" description="WD" evidence="3">
    <location>
        <begin position="727"/>
        <end position="760"/>
    </location>
</feature>
<organism evidence="6 7">
    <name type="scientific">Cavenderia fasciculata</name>
    <name type="common">Slime mold</name>
    <name type="synonym">Dictyostelium fasciculatum</name>
    <dbReference type="NCBI Taxonomy" id="261658"/>
    <lineage>
        <taxon>Eukaryota</taxon>
        <taxon>Amoebozoa</taxon>
        <taxon>Evosea</taxon>
        <taxon>Eumycetozoa</taxon>
        <taxon>Dictyostelia</taxon>
        <taxon>Acytosteliales</taxon>
        <taxon>Cavenderiaceae</taxon>
        <taxon>Cavenderia</taxon>
    </lineage>
</organism>
<dbReference type="PROSITE" id="PS50294">
    <property type="entry name" value="WD_REPEATS_REGION"/>
    <property type="match status" value="2"/>
</dbReference>
<dbReference type="Pfam" id="PF00400">
    <property type="entry name" value="WD40"/>
    <property type="match status" value="2"/>
</dbReference>
<evidence type="ECO:0000256" key="1">
    <source>
        <dbReference type="ARBA" id="ARBA00022574"/>
    </source>
</evidence>
<name>F4Q977_CACFS</name>
<evidence type="ECO:0000259" key="5">
    <source>
        <dbReference type="PROSITE" id="PS50181"/>
    </source>
</evidence>
<evidence type="ECO:0000256" key="4">
    <source>
        <dbReference type="SAM" id="MobiDB-lite"/>
    </source>
</evidence>
<dbReference type="Gene3D" id="1.20.1280.50">
    <property type="match status" value="1"/>
</dbReference>
<feature type="region of interest" description="Disordered" evidence="4">
    <location>
        <begin position="488"/>
        <end position="515"/>
    </location>
</feature>